<dbReference type="CDD" id="cd06127">
    <property type="entry name" value="DEDDh"/>
    <property type="match status" value="1"/>
</dbReference>
<dbReference type="SUPFAM" id="SSF53098">
    <property type="entry name" value="Ribonuclease H-like"/>
    <property type="match status" value="1"/>
</dbReference>
<dbReference type="Gene3D" id="3.30.420.10">
    <property type="entry name" value="Ribonuclease H-like superfamily/Ribonuclease H"/>
    <property type="match status" value="1"/>
</dbReference>
<dbReference type="SUPFAM" id="SSF82771">
    <property type="entry name" value="GIY-YIG endonuclease"/>
    <property type="match status" value="1"/>
</dbReference>
<dbReference type="SMART" id="SM00479">
    <property type="entry name" value="EXOIII"/>
    <property type="match status" value="1"/>
</dbReference>
<proteinExistence type="predicted"/>
<dbReference type="AlphaFoldDB" id="A0A0G0Z614"/>
<dbReference type="Pfam" id="PF00929">
    <property type="entry name" value="RNase_T"/>
    <property type="match status" value="1"/>
</dbReference>
<evidence type="ECO:0000259" key="1">
    <source>
        <dbReference type="PROSITE" id="PS50164"/>
    </source>
</evidence>
<dbReference type="InterPro" id="IPR013520">
    <property type="entry name" value="Ribonucl_H"/>
</dbReference>
<dbReference type="InterPro" id="IPR000305">
    <property type="entry name" value="GIY-YIG_endonuc"/>
</dbReference>
<dbReference type="Gene3D" id="3.40.1440.10">
    <property type="entry name" value="GIY-YIG endonuclease"/>
    <property type="match status" value="1"/>
</dbReference>
<comment type="caution">
    <text evidence="2">The sequence shown here is derived from an EMBL/GenBank/DDBJ whole genome shotgun (WGS) entry which is preliminary data.</text>
</comment>
<dbReference type="InterPro" id="IPR012337">
    <property type="entry name" value="RNaseH-like_sf"/>
</dbReference>
<dbReference type="PROSITE" id="PS50164">
    <property type="entry name" value="GIY_YIG"/>
    <property type="match status" value="1"/>
</dbReference>
<dbReference type="NCBIfam" id="TIGR00573">
    <property type="entry name" value="dnaq"/>
    <property type="match status" value="1"/>
</dbReference>
<gene>
    <name evidence="2" type="ORF">UU72_C0001G0065</name>
</gene>
<dbReference type="GO" id="GO:0003887">
    <property type="term" value="F:DNA-directed DNA polymerase activity"/>
    <property type="evidence" value="ECO:0007669"/>
    <property type="project" value="InterPro"/>
</dbReference>
<evidence type="ECO:0000313" key="2">
    <source>
        <dbReference type="EMBL" id="KKS17581.1"/>
    </source>
</evidence>
<dbReference type="InterPro" id="IPR035901">
    <property type="entry name" value="GIY-YIG_endonuc_sf"/>
</dbReference>
<dbReference type="InterPro" id="IPR036397">
    <property type="entry name" value="RNaseH_sf"/>
</dbReference>
<name>A0A0G0Z614_UNCKA</name>
<dbReference type="PANTHER" id="PTHR30231">
    <property type="entry name" value="DNA POLYMERASE III SUBUNIT EPSILON"/>
    <property type="match status" value="1"/>
</dbReference>
<sequence length="484" mass="55689">MLPRTLTFVDVETTGASLRNSRIIEIGIIRVENDQVVDTFHSLLDPETHIPPEILEFTGITQDEIKNAPTFSQIKDTVMELFNDSVFVAHNVKFDYSFIKKEFVMLEEQFNAKTMCTVNLSRSLFPFYRKHNLDALIERHGISCVRRHRAIDDAKVLVEFYQKMLDEIPSEVLIRAFDKVMKNANIPTKIKSRVIEGLPDTPGIYVFYGKNGVPLYVGKSVNIKSRVKSHFAGSNITSKDFKLSQQIEDISFMKTAGELGALLKEAELVKELQPVYNSRLRNYQSLVLLKNVKNEEGYETVEIFETDNPTYNEVINSLGIFKSRSQAKKSLEEVRDKHDLCTKLLGLESTKGSCFLHKLEKCNGACVGKENPMKYNMRFYMAFSGTKLTQWPFEGPVVISEVDELNGKVERFLVNNWRVLKTVDEAVEELDDREENGMKAGIIADMQEDFMFDLDNYKIIKNFFRKKENLENIKRIGSFSQLEW</sequence>
<dbReference type="FunFam" id="3.30.420.10:FF:000045">
    <property type="entry name" value="3'-5' exonuclease DinG"/>
    <property type="match status" value="1"/>
</dbReference>
<accession>A0A0G0Z614</accession>
<dbReference type="PATRIC" id="fig|1619112.3.peg.67"/>
<dbReference type="GO" id="GO:0045004">
    <property type="term" value="P:DNA replication proofreading"/>
    <property type="evidence" value="ECO:0007669"/>
    <property type="project" value="TreeGrafter"/>
</dbReference>
<dbReference type="Pfam" id="PF01541">
    <property type="entry name" value="GIY-YIG"/>
    <property type="match status" value="1"/>
</dbReference>
<protein>
    <recommendedName>
        <fullName evidence="1">GIY-YIG domain-containing protein</fullName>
    </recommendedName>
</protein>
<feature type="domain" description="GIY-YIG" evidence="1">
    <location>
        <begin position="200"/>
        <end position="278"/>
    </location>
</feature>
<dbReference type="InterPro" id="IPR047296">
    <property type="entry name" value="GIY-YIG_UvrC_Cho"/>
</dbReference>
<evidence type="ECO:0000313" key="3">
    <source>
        <dbReference type="Proteomes" id="UP000034163"/>
    </source>
</evidence>
<dbReference type="CDD" id="cd10434">
    <property type="entry name" value="GIY-YIG_UvrC_Cho"/>
    <property type="match status" value="1"/>
</dbReference>
<organism evidence="2 3">
    <name type="scientific">candidate division WWE3 bacterium GW2011_GWB1_41_6</name>
    <dbReference type="NCBI Taxonomy" id="1619112"/>
    <lineage>
        <taxon>Bacteria</taxon>
        <taxon>Katanobacteria</taxon>
    </lineage>
</organism>
<dbReference type="PANTHER" id="PTHR30231:SF37">
    <property type="entry name" value="EXODEOXYRIBONUCLEASE 10"/>
    <property type="match status" value="1"/>
</dbReference>
<dbReference type="InterPro" id="IPR006054">
    <property type="entry name" value="DnaQ"/>
</dbReference>
<dbReference type="GO" id="GO:0006289">
    <property type="term" value="P:nucleotide-excision repair"/>
    <property type="evidence" value="ECO:0007669"/>
    <property type="project" value="InterPro"/>
</dbReference>
<dbReference type="Proteomes" id="UP000034163">
    <property type="component" value="Unassembled WGS sequence"/>
</dbReference>
<reference evidence="2 3" key="1">
    <citation type="journal article" date="2015" name="Nature">
        <title>rRNA introns, odd ribosomes, and small enigmatic genomes across a large radiation of phyla.</title>
        <authorList>
            <person name="Brown C.T."/>
            <person name="Hug L.A."/>
            <person name="Thomas B.C."/>
            <person name="Sharon I."/>
            <person name="Castelle C.J."/>
            <person name="Singh A."/>
            <person name="Wilkins M.J."/>
            <person name="Williams K.H."/>
            <person name="Banfield J.F."/>
        </authorList>
    </citation>
    <scope>NUCLEOTIDE SEQUENCE [LARGE SCALE GENOMIC DNA]</scope>
</reference>
<dbReference type="EMBL" id="LCBS01000001">
    <property type="protein sequence ID" value="KKS17581.1"/>
    <property type="molecule type" value="Genomic_DNA"/>
</dbReference>
<dbReference type="GO" id="GO:0005829">
    <property type="term" value="C:cytosol"/>
    <property type="evidence" value="ECO:0007669"/>
    <property type="project" value="TreeGrafter"/>
</dbReference>
<dbReference type="GO" id="GO:0003677">
    <property type="term" value="F:DNA binding"/>
    <property type="evidence" value="ECO:0007669"/>
    <property type="project" value="InterPro"/>
</dbReference>
<dbReference type="SMART" id="SM00465">
    <property type="entry name" value="GIYc"/>
    <property type="match status" value="1"/>
</dbReference>
<dbReference type="GO" id="GO:0008408">
    <property type="term" value="F:3'-5' exonuclease activity"/>
    <property type="evidence" value="ECO:0007669"/>
    <property type="project" value="TreeGrafter"/>
</dbReference>